<dbReference type="Pfam" id="PF16575">
    <property type="entry name" value="CLP1_P"/>
    <property type="match status" value="1"/>
</dbReference>
<sequence length="448" mass="49095">MSIPGLGQIPQQPETASTRIVALRPGWEWRFHAPTASPLVIKIVSGTAEKDGIELAPATPTHSGPPAPGSSHGSRLRDRGRRPHRPRLGRTLRQPGRQPRQRAPQPPRAAQRHARRRRPREEGGSAGPRRGGRLDGQDDRGAHARQLRHAAGRPAARGQPRPGGGDAEPPRLAERERVRDGDGPRGHGRLGGTPTSGPSTVPVKLPLVYYYGASEPEKEPDFYRELASNLAGSVSARLSEDEDVKRSGVIVDTMGVDGESELGVDLLSHIIEEFSINVVVVIGTPLLEQELAKRFTSVKTSLGEPIDIVLLDKSDGVAHRDQNFMQHVREACIKEYFFGDARRTLSPQIQQADFDSLVIYRASEIVLNGFAREEASVEMQHWTFAIMSAGTRDLPDIVRASSVMGFVYVSDVDEERKKIKLLAPVSGRLGDKPLVWGSWPEPFINLLG</sequence>
<dbReference type="Proteomes" id="UP000616885">
    <property type="component" value="Unassembled WGS sequence"/>
</dbReference>
<dbReference type="InterPro" id="IPR032319">
    <property type="entry name" value="CLP1_P"/>
</dbReference>
<dbReference type="AlphaFoldDB" id="A0A8H7KBM3"/>
<dbReference type="GO" id="GO:0051731">
    <property type="term" value="F:polynucleotide 5'-hydroxyl-kinase activity"/>
    <property type="evidence" value="ECO:0007669"/>
    <property type="project" value="InterPro"/>
</dbReference>
<dbReference type="InterPro" id="IPR027417">
    <property type="entry name" value="P-loop_NTPase"/>
</dbReference>
<evidence type="ECO:0000259" key="9">
    <source>
        <dbReference type="Pfam" id="PF16575"/>
    </source>
</evidence>
<evidence type="ECO:0000256" key="1">
    <source>
        <dbReference type="ARBA" id="ARBA00003798"/>
    </source>
</evidence>
<feature type="domain" description="Clp1 N-terminal" evidence="8">
    <location>
        <begin position="23"/>
        <end position="60"/>
    </location>
</feature>
<dbReference type="InterPro" id="IPR032324">
    <property type="entry name" value="Clp1_N"/>
</dbReference>
<dbReference type="GO" id="GO:0006388">
    <property type="term" value="P:tRNA splicing, via endonucleolytic cleavage and ligation"/>
    <property type="evidence" value="ECO:0007669"/>
    <property type="project" value="TreeGrafter"/>
</dbReference>
<feature type="region of interest" description="Disordered" evidence="6">
    <location>
        <begin position="54"/>
        <end position="199"/>
    </location>
</feature>
<protein>
    <recommendedName>
        <fullName evidence="3">Polynucleotide 5'-hydroxyl-kinase GRC3</fullName>
    </recommendedName>
    <alternativeName>
        <fullName evidence="2">Polynucleotide 5'-hydroxyl-kinase grc3</fullName>
    </alternativeName>
</protein>
<dbReference type="InterPro" id="IPR045116">
    <property type="entry name" value="Clp1/Grc3"/>
</dbReference>
<evidence type="ECO:0000313" key="11">
    <source>
        <dbReference type="Proteomes" id="UP000616885"/>
    </source>
</evidence>
<dbReference type="GO" id="GO:0005524">
    <property type="term" value="F:ATP binding"/>
    <property type="evidence" value="ECO:0007669"/>
    <property type="project" value="UniProtKB-KW"/>
</dbReference>
<evidence type="ECO:0000256" key="6">
    <source>
        <dbReference type="SAM" id="MobiDB-lite"/>
    </source>
</evidence>
<evidence type="ECO:0000256" key="2">
    <source>
        <dbReference type="ARBA" id="ARBA00018706"/>
    </source>
</evidence>
<dbReference type="GO" id="GO:0005634">
    <property type="term" value="C:nucleus"/>
    <property type="evidence" value="ECO:0007669"/>
    <property type="project" value="TreeGrafter"/>
</dbReference>
<evidence type="ECO:0000259" key="8">
    <source>
        <dbReference type="Pfam" id="PF16573"/>
    </source>
</evidence>
<dbReference type="InterPro" id="IPR038238">
    <property type="entry name" value="Clp1_C_sf"/>
</dbReference>
<accession>A0A8H7KBM3</accession>
<dbReference type="Gene3D" id="2.60.120.1030">
    <property type="entry name" value="Clp1, DNA binding domain"/>
    <property type="match status" value="1"/>
</dbReference>
<feature type="domain" description="Clp1 C-terminal" evidence="7">
    <location>
        <begin position="345"/>
        <end position="441"/>
    </location>
</feature>
<dbReference type="EMBL" id="JADCTT010000012">
    <property type="protein sequence ID" value="KAF9745911.1"/>
    <property type="molecule type" value="Genomic_DNA"/>
</dbReference>
<feature type="compositionally biased region" description="Basic and acidic residues" evidence="6">
    <location>
        <begin position="168"/>
        <end position="185"/>
    </location>
</feature>
<dbReference type="PANTHER" id="PTHR12755:SF6">
    <property type="entry name" value="POLYRIBONUCLEOTIDE 5'-HYDROXYL-KINASE CLP1"/>
    <property type="match status" value="1"/>
</dbReference>
<dbReference type="InterPro" id="IPR010655">
    <property type="entry name" value="Clp1_C"/>
</dbReference>
<evidence type="ECO:0000313" key="10">
    <source>
        <dbReference type="EMBL" id="KAF9745911.1"/>
    </source>
</evidence>
<keyword evidence="5" id="KW-0067">ATP-binding</keyword>
<evidence type="ECO:0000256" key="3">
    <source>
        <dbReference type="ARBA" id="ARBA00019824"/>
    </source>
</evidence>
<reference evidence="10" key="1">
    <citation type="submission" date="2020-10" db="EMBL/GenBank/DDBJ databases">
        <title>High-Quality Genome Resource of Clonostachys rosea strain S41 by Oxford Nanopore Long-Read Sequencing.</title>
        <authorList>
            <person name="Wang H."/>
        </authorList>
    </citation>
    <scope>NUCLEOTIDE SEQUENCE</scope>
    <source>
        <strain evidence="10">S41</strain>
    </source>
</reference>
<comment type="function">
    <text evidence="1">Polynucleotide 5'-kinase involved in rRNA processing.</text>
</comment>
<dbReference type="Gene3D" id="3.40.50.300">
    <property type="entry name" value="P-loop containing nucleotide triphosphate hydrolases"/>
    <property type="match status" value="1"/>
</dbReference>
<dbReference type="InterPro" id="IPR038239">
    <property type="entry name" value="Clp1_N_sf"/>
</dbReference>
<dbReference type="GO" id="GO:0031124">
    <property type="term" value="P:mRNA 3'-end processing"/>
    <property type="evidence" value="ECO:0007669"/>
    <property type="project" value="InterPro"/>
</dbReference>
<evidence type="ECO:0000259" key="7">
    <source>
        <dbReference type="Pfam" id="PF06807"/>
    </source>
</evidence>
<proteinExistence type="predicted"/>
<dbReference type="Pfam" id="PF06807">
    <property type="entry name" value="Clp1"/>
    <property type="match status" value="1"/>
</dbReference>
<feature type="compositionally biased region" description="Basic residues" evidence="6">
    <location>
        <begin position="78"/>
        <end position="90"/>
    </location>
</feature>
<feature type="compositionally biased region" description="Low complexity" evidence="6">
    <location>
        <begin position="91"/>
        <end position="103"/>
    </location>
</feature>
<feature type="domain" description="Clp1 P-loop" evidence="9">
    <location>
        <begin position="194"/>
        <end position="338"/>
    </location>
</feature>
<gene>
    <name evidence="10" type="ORF">IM811_004212</name>
</gene>
<keyword evidence="4" id="KW-0547">Nucleotide-binding</keyword>
<dbReference type="Gene3D" id="2.40.30.330">
    <property type="entry name" value="Pre-mRNA cleavage complex subunit Clp1, C-terminal domain"/>
    <property type="match status" value="1"/>
</dbReference>
<dbReference type="PANTHER" id="PTHR12755">
    <property type="entry name" value="CLEAVAGE/POLYADENYLATION FACTOR IA SUBUNIT CLP1P"/>
    <property type="match status" value="1"/>
</dbReference>
<evidence type="ECO:0000256" key="4">
    <source>
        <dbReference type="ARBA" id="ARBA00022741"/>
    </source>
</evidence>
<organism evidence="10 11">
    <name type="scientific">Bionectria ochroleuca</name>
    <name type="common">Gliocladium roseum</name>
    <dbReference type="NCBI Taxonomy" id="29856"/>
    <lineage>
        <taxon>Eukaryota</taxon>
        <taxon>Fungi</taxon>
        <taxon>Dikarya</taxon>
        <taxon>Ascomycota</taxon>
        <taxon>Pezizomycotina</taxon>
        <taxon>Sordariomycetes</taxon>
        <taxon>Hypocreomycetidae</taxon>
        <taxon>Hypocreales</taxon>
        <taxon>Bionectriaceae</taxon>
        <taxon>Clonostachys</taxon>
    </lineage>
</organism>
<evidence type="ECO:0000256" key="5">
    <source>
        <dbReference type="ARBA" id="ARBA00022840"/>
    </source>
</evidence>
<name>A0A8H7KBM3_BIOOC</name>
<comment type="caution">
    <text evidence="10">The sequence shown here is derived from an EMBL/GenBank/DDBJ whole genome shotgun (WGS) entry which is preliminary data.</text>
</comment>
<dbReference type="Pfam" id="PF16573">
    <property type="entry name" value="CLP1_N"/>
    <property type="match status" value="1"/>
</dbReference>
<feature type="compositionally biased region" description="Basic and acidic residues" evidence="6">
    <location>
        <begin position="132"/>
        <end position="142"/>
    </location>
</feature>